<keyword evidence="2" id="KW-1185">Reference proteome</keyword>
<evidence type="ECO:0000313" key="2">
    <source>
        <dbReference type="Proteomes" id="UP000015100"/>
    </source>
</evidence>
<proteinExistence type="predicted"/>
<organism evidence="1 2">
    <name type="scientific">Dactylellina haptotyla (strain CBS 200.50)</name>
    <name type="common">Nematode-trapping fungus</name>
    <name type="synonym">Monacrosporium haptotylum</name>
    <dbReference type="NCBI Taxonomy" id="1284197"/>
    <lineage>
        <taxon>Eukaryota</taxon>
        <taxon>Fungi</taxon>
        <taxon>Dikarya</taxon>
        <taxon>Ascomycota</taxon>
        <taxon>Pezizomycotina</taxon>
        <taxon>Orbiliomycetes</taxon>
        <taxon>Orbiliales</taxon>
        <taxon>Orbiliaceae</taxon>
        <taxon>Dactylellina</taxon>
    </lineage>
</organism>
<dbReference type="EMBL" id="AQGS01001030">
    <property type="protein sequence ID" value="EPS35792.1"/>
    <property type="molecule type" value="Genomic_DNA"/>
</dbReference>
<dbReference type="Proteomes" id="UP000015100">
    <property type="component" value="Unassembled WGS sequence"/>
</dbReference>
<dbReference type="OMA" id="NCSATTW"/>
<reference evidence="1 2" key="1">
    <citation type="journal article" date="2013" name="PLoS Genet.">
        <title>Genomic mechanisms accounting for the adaptation to parasitism in nematode-trapping fungi.</title>
        <authorList>
            <person name="Meerupati T."/>
            <person name="Andersson K.M."/>
            <person name="Friman E."/>
            <person name="Kumar D."/>
            <person name="Tunlid A."/>
            <person name="Ahren D."/>
        </authorList>
    </citation>
    <scope>NUCLEOTIDE SEQUENCE [LARGE SCALE GENOMIC DNA]</scope>
    <source>
        <strain evidence="1 2">CBS 200.50</strain>
    </source>
</reference>
<dbReference type="HOGENOM" id="CLU_1503384_0_0_1"/>
<name>S8BKK2_DACHA</name>
<comment type="caution">
    <text evidence="1">The sequence shown here is derived from an EMBL/GenBank/DDBJ whole genome shotgun (WGS) entry which is preliminary data.</text>
</comment>
<accession>S8BKK2</accession>
<reference evidence="2" key="2">
    <citation type="submission" date="2013-04" db="EMBL/GenBank/DDBJ databases">
        <title>Genomic mechanisms accounting for the adaptation to parasitism in nematode-trapping fungi.</title>
        <authorList>
            <person name="Ahren D.G."/>
        </authorList>
    </citation>
    <scope>NUCLEOTIDE SEQUENCE [LARGE SCALE GENOMIC DNA]</scope>
    <source>
        <strain evidence="2">CBS 200.50</strain>
    </source>
</reference>
<sequence>MVLPRALKDMRSELVQMHIKKASIMPTDSELEGYNTQLAKLKADYLAEGIYYMNYSRSHGHSDYLDPSNQFSLLLDIRNQSPDLMTLRTANTKAGILENFPPEKIMLGYDAYLRFESEDEEKGIEANLVYQLGAYEVNITIKKVSPGDPTNITCVGLESNMYTTDTLFDGAILVIHSST</sequence>
<dbReference type="AlphaFoldDB" id="S8BKK2"/>
<evidence type="ECO:0000313" key="1">
    <source>
        <dbReference type="EMBL" id="EPS35792.1"/>
    </source>
</evidence>
<protein>
    <submittedName>
        <fullName evidence="1">Uncharacterized protein</fullName>
    </submittedName>
</protein>
<gene>
    <name evidence="1" type="ORF">H072_10723</name>
</gene>